<organism evidence="2 3">
    <name type="scientific">Sphingomonas abietis</name>
    <dbReference type="NCBI Taxonomy" id="3012344"/>
    <lineage>
        <taxon>Bacteria</taxon>
        <taxon>Pseudomonadati</taxon>
        <taxon>Pseudomonadota</taxon>
        <taxon>Alphaproteobacteria</taxon>
        <taxon>Sphingomonadales</taxon>
        <taxon>Sphingomonadaceae</taxon>
        <taxon>Sphingomonas</taxon>
    </lineage>
</organism>
<dbReference type="Proteomes" id="UP001210865">
    <property type="component" value="Chromosome"/>
</dbReference>
<evidence type="ECO:0000313" key="3">
    <source>
        <dbReference type="Proteomes" id="UP001210865"/>
    </source>
</evidence>
<name>A0ABY7NJX6_9SPHN</name>
<feature type="compositionally biased region" description="Basic and acidic residues" evidence="1">
    <location>
        <begin position="36"/>
        <end position="84"/>
    </location>
</feature>
<evidence type="ECO:0000313" key="2">
    <source>
        <dbReference type="EMBL" id="WBO21260.1"/>
    </source>
</evidence>
<gene>
    <name evidence="2" type="ORF">PBT88_13795</name>
</gene>
<keyword evidence="3" id="KW-1185">Reference proteome</keyword>
<sequence length="188" mass="19104">MTATSDGENVPASTRQAIRDGIDDAYAKANKAAHGAVERTKDGLDQARGKMSEAYETSREKASEAYAAAREKARSATEAAKKSAADGLDSNPISALLGGLAIGAVIGALLPRTEREAKVLGTVGEKVRGAAGEAIEAAKGAGRDKLDELGLNRDHAREAMKSLLDGAIAAVGSASTAAIDSAKKKTGA</sequence>
<evidence type="ECO:0000256" key="1">
    <source>
        <dbReference type="SAM" id="MobiDB-lite"/>
    </source>
</evidence>
<protein>
    <recommendedName>
        <fullName evidence="4">DUF883 family protein</fullName>
    </recommendedName>
</protein>
<evidence type="ECO:0008006" key="4">
    <source>
        <dbReference type="Google" id="ProtNLM"/>
    </source>
</evidence>
<feature type="region of interest" description="Disordered" evidence="1">
    <location>
        <begin position="31"/>
        <end position="92"/>
    </location>
</feature>
<dbReference type="RefSeq" id="WP_270075909.1">
    <property type="nucleotide sequence ID" value="NZ_CP115174.1"/>
</dbReference>
<accession>A0ABY7NJX6</accession>
<dbReference type="EMBL" id="CP115174">
    <property type="protein sequence ID" value="WBO21260.1"/>
    <property type="molecule type" value="Genomic_DNA"/>
</dbReference>
<proteinExistence type="predicted"/>
<reference evidence="2 3" key="1">
    <citation type="submission" date="2022-12" db="EMBL/GenBank/DDBJ databases">
        <title>Sphingomonas abieness sp. nov., an endophytic bacterium isolated from Abies koreana.</title>
        <authorList>
            <person name="Jiang L."/>
            <person name="Lee J."/>
        </authorList>
    </citation>
    <scope>NUCLEOTIDE SEQUENCE [LARGE SCALE GENOMIC DNA]</scope>
    <source>
        <strain evidence="3">PAMB 00755</strain>
    </source>
</reference>